<organism evidence="2 3">
    <name type="scientific">Stutzerimonas stutzeri</name>
    <name type="common">Pseudomonas stutzeri</name>
    <dbReference type="NCBI Taxonomy" id="316"/>
    <lineage>
        <taxon>Bacteria</taxon>
        <taxon>Pseudomonadati</taxon>
        <taxon>Pseudomonadota</taxon>
        <taxon>Gammaproteobacteria</taxon>
        <taxon>Pseudomonadales</taxon>
        <taxon>Pseudomonadaceae</taxon>
        <taxon>Stutzerimonas</taxon>
    </lineage>
</organism>
<protein>
    <recommendedName>
        <fullName evidence="1">Helix-turn-helix domain-containing protein</fullName>
    </recommendedName>
</protein>
<evidence type="ECO:0000313" key="2">
    <source>
        <dbReference type="EMBL" id="PNG10191.1"/>
    </source>
</evidence>
<dbReference type="InterPro" id="IPR009061">
    <property type="entry name" value="DNA-bd_dom_put_sf"/>
</dbReference>
<gene>
    <name evidence="2" type="ORF">CXK94_08355</name>
</gene>
<dbReference type="GO" id="GO:0003677">
    <property type="term" value="F:DNA binding"/>
    <property type="evidence" value="ECO:0007669"/>
    <property type="project" value="InterPro"/>
</dbReference>
<comment type="caution">
    <text evidence="2">The sequence shown here is derived from an EMBL/GenBank/DDBJ whole genome shotgun (WGS) entry which is preliminary data.</text>
</comment>
<dbReference type="NCBIfam" id="TIGR01764">
    <property type="entry name" value="excise"/>
    <property type="match status" value="1"/>
</dbReference>
<feature type="domain" description="Helix-turn-helix" evidence="1">
    <location>
        <begin position="6"/>
        <end position="57"/>
    </location>
</feature>
<reference evidence="2 3" key="1">
    <citation type="submission" date="2018-01" db="EMBL/GenBank/DDBJ databases">
        <title>Denitrification phenotypes of diverse strains of Pseudomonas stutzeri.</title>
        <authorList>
            <person name="Milligan D.A."/>
            <person name="Bergaust L."/>
            <person name="Bakken L.R."/>
            <person name="Frostegard A."/>
        </authorList>
    </citation>
    <scope>NUCLEOTIDE SEQUENCE [LARGE SCALE GENOMIC DNA]</scope>
    <source>
        <strain evidence="2 3">24a75</strain>
    </source>
</reference>
<proteinExistence type="predicted"/>
<dbReference type="InterPro" id="IPR010093">
    <property type="entry name" value="SinI_DNA-bd"/>
</dbReference>
<dbReference type="EMBL" id="POUT01000003">
    <property type="protein sequence ID" value="PNG10191.1"/>
    <property type="molecule type" value="Genomic_DNA"/>
</dbReference>
<sequence length="65" mass="7359">MATIKLLTFSEAAEAVGLHESTVRRLVQRGEFAAPLILSPRRIAFREKDVEAWLNSRPVQQPDNQ</sequence>
<name>A0A2N8T603_STUST</name>
<evidence type="ECO:0000313" key="3">
    <source>
        <dbReference type="Proteomes" id="UP000236023"/>
    </source>
</evidence>
<dbReference type="InterPro" id="IPR041657">
    <property type="entry name" value="HTH_17"/>
</dbReference>
<dbReference type="SUPFAM" id="SSF46955">
    <property type="entry name" value="Putative DNA-binding domain"/>
    <property type="match status" value="1"/>
</dbReference>
<dbReference type="Pfam" id="PF12728">
    <property type="entry name" value="HTH_17"/>
    <property type="match status" value="1"/>
</dbReference>
<dbReference type="Proteomes" id="UP000236023">
    <property type="component" value="Unassembled WGS sequence"/>
</dbReference>
<dbReference type="AlphaFoldDB" id="A0A2N8T603"/>
<accession>A0A2N8T603</accession>
<evidence type="ECO:0000259" key="1">
    <source>
        <dbReference type="Pfam" id="PF12728"/>
    </source>
</evidence>
<dbReference type="RefSeq" id="WP_102893961.1">
    <property type="nucleotide sequence ID" value="NZ_JAMOHU010000023.1"/>
</dbReference>